<dbReference type="RefSeq" id="WP_171082078.1">
    <property type="nucleotide sequence ID" value="NZ_JABAIV010000002.1"/>
</dbReference>
<dbReference type="Proteomes" id="UP000533905">
    <property type="component" value="Unassembled WGS sequence"/>
</dbReference>
<name>A0A7Y2NYV5_9BURK</name>
<evidence type="ECO:0000313" key="2">
    <source>
        <dbReference type="Proteomes" id="UP000533905"/>
    </source>
</evidence>
<protein>
    <recommendedName>
        <fullName evidence="3">Peptidase M61 catalytic domain-containing protein</fullName>
    </recommendedName>
</protein>
<sequence length="552" mass="58567">MSGRLASIERGGALRRILPAAIIVLSAQAARAGEVVVTVRQAAAGALEVSYALPAACKRLPFVKDGPDAAKIRSRWEAQGDCGTAGGDTLQRSSASCPALRFRVPATSDKVSGYPGSFPVGRAIYAHMSNYAVGSDCGQVAYRFASTGSIRTARTQFDGEAPADADAPALLFPTRQAFDGRDADYFDPALDAAAVSQIRSVAAGTAAYLQAAMPKAAFRRPIVAATLAREPGGPNIGGSAGEVLLLSLFNWPDAPAPHYQRQMNKLVAHEMSHRFQLRDAVDGYPDARLIHEGGAEFLRWSVSLRQGWLTPQQAAEELDDALAACMLGTANRRWRAVPQQEIATNRFEYSCGLPAYVYALAARQGRGSPYARLDAFYSLLGTGATPDFAQALECGAQPCTPRVLPALLDGQAPMRESWAALLDTTGLATPTLPTRSQVDAMMLEALTALVKEDCGGRRSMTPTPDSVLFESLPGCRRLRADAEVVQVEGKPVFGGDLALPAMVAACASRQAVTLGLRTGASLELACARPYQMTARMYAADIGKIMEALGRGE</sequence>
<evidence type="ECO:0000313" key="1">
    <source>
        <dbReference type="EMBL" id="NNG22468.1"/>
    </source>
</evidence>
<evidence type="ECO:0008006" key="3">
    <source>
        <dbReference type="Google" id="ProtNLM"/>
    </source>
</evidence>
<accession>A0A7Y2NYV5</accession>
<keyword evidence="2" id="KW-1185">Reference proteome</keyword>
<proteinExistence type="predicted"/>
<dbReference type="AlphaFoldDB" id="A0A7Y2NYV5"/>
<comment type="caution">
    <text evidence="1">The sequence shown here is derived from an EMBL/GenBank/DDBJ whole genome shotgun (WGS) entry which is preliminary data.</text>
</comment>
<organism evidence="1 2">
    <name type="scientific">Telluria aromaticivorans</name>
    <dbReference type="NCBI Taxonomy" id="2725995"/>
    <lineage>
        <taxon>Bacteria</taxon>
        <taxon>Pseudomonadati</taxon>
        <taxon>Pseudomonadota</taxon>
        <taxon>Betaproteobacteria</taxon>
        <taxon>Burkholderiales</taxon>
        <taxon>Oxalobacteraceae</taxon>
        <taxon>Telluria group</taxon>
        <taxon>Telluria</taxon>
    </lineage>
</organism>
<dbReference type="EMBL" id="JABAIV010000002">
    <property type="protein sequence ID" value="NNG22468.1"/>
    <property type="molecule type" value="Genomic_DNA"/>
</dbReference>
<gene>
    <name evidence="1" type="ORF">HGB41_05560</name>
</gene>
<reference evidence="1 2" key="1">
    <citation type="submission" date="2020-04" db="EMBL/GenBank/DDBJ databases">
        <title>Massilia sp. nov., a cold adapted bacteria isolated from Arctic soil.</title>
        <authorList>
            <person name="Son J."/>
            <person name="Ka J.-O."/>
        </authorList>
    </citation>
    <scope>NUCLEOTIDE SEQUENCE [LARGE SCALE GENOMIC DNA]</scope>
    <source>
        <strain evidence="1 2">ML15P13</strain>
    </source>
</reference>